<evidence type="ECO:0000313" key="7">
    <source>
        <dbReference type="RefSeq" id="XP_020645062.1"/>
    </source>
</evidence>
<evidence type="ECO:0000313" key="8">
    <source>
        <dbReference type="RefSeq" id="XP_020645063.1"/>
    </source>
</evidence>
<dbReference type="OrthoDB" id="294295at2759"/>
<keyword evidence="4" id="KW-0472">Membrane</keyword>
<evidence type="ECO:0000256" key="1">
    <source>
        <dbReference type="ARBA" id="ARBA00006484"/>
    </source>
</evidence>
<dbReference type="SUPFAM" id="SSF51735">
    <property type="entry name" value="NAD(P)-binding Rossmann-fold domains"/>
    <property type="match status" value="1"/>
</dbReference>
<reference evidence="5" key="2">
    <citation type="submission" date="2025-05" db="UniProtKB">
        <authorList>
            <consortium name="RefSeq"/>
        </authorList>
    </citation>
    <scope>NUCLEOTIDE SEQUENCE [LARGE SCALE GENOMIC DNA]</scope>
</reference>
<dbReference type="Gene3D" id="3.40.50.720">
    <property type="entry name" value="NAD(P)-binding Rossmann-like Domain"/>
    <property type="match status" value="1"/>
</dbReference>
<evidence type="ECO:0000313" key="6">
    <source>
        <dbReference type="RefSeq" id="XP_020645061.1"/>
    </source>
</evidence>
<evidence type="ECO:0000256" key="2">
    <source>
        <dbReference type="ARBA" id="ARBA00023002"/>
    </source>
</evidence>
<evidence type="ECO:0000256" key="4">
    <source>
        <dbReference type="SAM" id="Phobius"/>
    </source>
</evidence>
<dbReference type="InterPro" id="IPR036291">
    <property type="entry name" value="NAD(P)-bd_dom_sf"/>
</dbReference>
<reference evidence="6 7" key="1">
    <citation type="submission" date="2025-04" db="UniProtKB">
        <authorList>
            <consortium name="RefSeq"/>
        </authorList>
    </citation>
    <scope>IDENTIFICATION</scope>
</reference>
<dbReference type="RefSeq" id="XP_020645062.1">
    <property type="nucleotide sequence ID" value="XM_020789403.1"/>
</dbReference>
<keyword evidence="5" id="KW-1185">Reference proteome</keyword>
<sequence length="337" mass="37607">MNGEINGDEDSTDIGMFHYLVLWFVICFFWWKWRKGENLDDTNLGGKYVFITGCDSGFGNLAARTLHKRGFHVIAACLTENGAAELEAEASKKLQTVLLDVTDSENIKAVTEKIKKEVGEKGLWGLINNAGIMGASAPTDWLNIQHYRAPIEVNLIGLINVTINMLPLVKKAKGRIINVTSVGGVVPLCSGGYCPSKYGAEAFTDSLRQDMKPFGVKVSCIEPGLFKTALSDRIKVVKEKIEIWNNLPPEIQRQYGENYLREDAIKKERLVKLCQNTELSLVVECMEHALMSKDPQTRYSAGLDAKMLWIPLSLMPSFVQDYVLMKNKVKLVDPNAC</sequence>
<dbReference type="InterPro" id="IPR002347">
    <property type="entry name" value="SDR_fam"/>
</dbReference>
<dbReference type="RefSeq" id="XP_020645061.1">
    <property type="nucleotide sequence ID" value="XM_020789402.1"/>
</dbReference>
<dbReference type="AlphaFoldDB" id="A0A6J0T994"/>
<evidence type="ECO:0000313" key="5">
    <source>
        <dbReference type="Proteomes" id="UP001652642"/>
    </source>
</evidence>
<name>A0A6J0T994_9SAUR</name>
<gene>
    <name evidence="6 7 8" type="primary">DHRS9</name>
</gene>
<dbReference type="GO" id="GO:0008202">
    <property type="term" value="P:steroid metabolic process"/>
    <property type="evidence" value="ECO:0007669"/>
    <property type="project" value="TreeGrafter"/>
</dbReference>
<dbReference type="RefSeq" id="XP_020645063.1">
    <property type="nucleotide sequence ID" value="XM_020789404.1"/>
</dbReference>
<dbReference type="GO" id="GO:0016491">
    <property type="term" value="F:oxidoreductase activity"/>
    <property type="evidence" value="ECO:0007669"/>
    <property type="project" value="UniProtKB-KW"/>
</dbReference>
<accession>A0A6J0T994</accession>
<comment type="similarity">
    <text evidence="1 3">Belongs to the short-chain dehydrogenases/reductases (SDR) family.</text>
</comment>
<dbReference type="PRINTS" id="PR00080">
    <property type="entry name" value="SDRFAMILY"/>
</dbReference>
<organism evidence="5 7">
    <name type="scientific">Pogona vitticeps</name>
    <name type="common">central bearded dragon</name>
    <dbReference type="NCBI Taxonomy" id="103695"/>
    <lineage>
        <taxon>Eukaryota</taxon>
        <taxon>Metazoa</taxon>
        <taxon>Chordata</taxon>
        <taxon>Craniata</taxon>
        <taxon>Vertebrata</taxon>
        <taxon>Euteleostomi</taxon>
        <taxon>Lepidosauria</taxon>
        <taxon>Squamata</taxon>
        <taxon>Bifurcata</taxon>
        <taxon>Unidentata</taxon>
        <taxon>Episquamata</taxon>
        <taxon>Toxicofera</taxon>
        <taxon>Iguania</taxon>
        <taxon>Acrodonta</taxon>
        <taxon>Agamidae</taxon>
        <taxon>Amphibolurinae</taxon>
        <taxon>Pogona</taxon>
    </lineage>
</organism>
<dbReference type="Pfam" id="PF00106">
    <property type="entry name" value="adh_short"/>
    <property type="match status" value="1"/>
</dbReference>
<evidence type="ECO:0000256" key="3">
    <source>
        <dbReference type="RuleBase" id="RU000363"/>
    </source>
</evidence>
<dbReference type="Proteomes" id="UP001652642">
    <property type="component" value="Chromosome 1"/>
</dbReference>
<dbReference type="PANTHER" id="PTHR43313:SF15">
    <property type="entry name" value="DEHYDROGENASE_REDUCTASE SDR FAMILY MEMBER 9"/>
    <property type="match status" value="1"/>
</dbReference>
<protein>
    <submittedName>
        <fullName evidence="6 7">Dehydrogenase/reductase SDR family member 9 isoform X1</fullName>
    </submittedName>
</protein>
<keyword evidence="4" id="KW-0812">Transmembrane</keyword>
<dbReference type="PANTHER" id="PTHR43313">
    <property type="entry name" value="SHORT-CHAIN DEHYDROGENASE/REDUCTASE FAMILY 9C"/>
    <property type="match status" value="1"/>
</dbReference>
<keyword evidence="4" id="KW-1133">Transmembrane helix</keyword>
<keyword evidence="2" id="KW-0560">Oxidoreductase</keyword>
<dbReference type="KEGG" id="pvt:110076872"/>
<dbReference type="PRINTS" id="PR00081">
    <property type="entry name" value="GDHRDH"/>
</dbReference>
<dbReference type="FunFam" id="3.40.50.720:FF:000074">
    <property type="entry name" value="Retinol dehydrogenase type 1"/>
    <property type="match status" value="1"/>
</dbReference>
<feature type="transmembrane region" description="Helical" evidence="4">
    <location>
        <begin position="16"/>
        <end position="33"/>
    </location>
</feature>
<proteinExistence type="inferred from homology"/>